<dbReference type="Gene3D" id="3.40.50.12170">
    <property type="entry name" value="Uncharacterised protein PF07075, DUF1343"/>
    <property type="match status" value="1"/>
</dbReference>
<evidence type="ECO:0000313" key="4">
    <source>
        <dbReference type="Proteomes" id="UP000000851"/>
    </source>
</evidence>
<name>C7PWC8_CATAD</name>
<dbReference type="EMBL" id="CP001700">
    <property type="protein sequence ID" value="ACU73376.1"/>
    <property type="molecule type" value="Genomic_DNA"/>
</dbReference>
<dbReference type="PANTHER" id="PTHR42915">
    <property type="entry name" value="HYPOTHETICAL 460 KDA PROTEIN IN FEUA-SIGW INTERGENIC REGION [PRECURSOR]"/>
    <property type="match status" value="1"/>
</dbReference>
<dbReference type="AlphaFoldDB" id="C7PWC8"/>
<evidence type="ECO:0000313" key="3">
    <source>
        <dbReference type="EMBL" id="ACU73376.1"/>
    </source>
</evidence>
<keyword evidence="4" id="KW-1185">Reference proteome</keyword>
<dbReference type="GO" id="GO:0033922">
    <property type="term" value="F:peptidoglycan beta-N-acetylmuramidase activity"/>
    <property type="evidence" value="ECO:0007669"/>
    <property type="project" value="InterPro"/>
</dbReference>
<dbReference type="HOGENOM" id="CLU_033227_1_0_11"/>
<feature type="domain" description="Peptidoglycan beta-N-acetylmuramidase NamZ N-terminal" evidence="1">
    <location>
        <begin position="26"/>
        <end position="226"/>
    </location>
</feature>
<dbReference type="PIRSF" id="PIRSF016719">
    <property type="entry name" value="UCP016719"/>
    <property type="match status" value="1"/>
</dbReference>
<protein>
    <recommendedName>
        <fullName evidence="5">DUF1343 domain-containing protein</fullName>
    </recommendedName>
</protein>
<dbReference type="STRING" id="479433.Caci_4513"/>
<dbReference type="eggNOG" id="COG3876">
    <property type="taxonomic scope" value="Bacteria"/>
</dbReference>
<dbReference type="KEGG" id="cai:Caci_4513"/>
<evidence type="ECO:0000259" key="1">
    <source>
        <dbReference type="Pfam" id="PF07075"/>
    </source>
</evidence>
<dbReference type="RefSeq" id="WP_015793105.1">
    <property type="nucleotide sequence ID" value="NC_013131.1"/>
</dbReference>
<organism evidence="3 4">
    <name type="scientific">Catenulispora acidiphila (strain DSM 44928 / JCM 14897 / NBRC 102108 / NRRL B-24433 / ID139908)</name>
    <dbReference type="NCBI Taxonomy" id="479433"/>
    <lineage>
        <taxon>Bacteria</taxon>
        <taxon>Bacillati</taxon>
        <taxon>Actinomycetota</taxon>
        <taxon>Actinomycetes</taxon>
        <taxon>Catenulisporales</taxon>
        <taxon>Catenulisporaceae</taxon>
        <taxon>Catenulispora</taxon>
    </lineage>
</organism>
<sequence>MTVSGLERLVDPGVGRGKPFAGQRLGLLTHPAAITSDGRHGAHALLEAGADLRALFGPEHGVLGTAQAGESEASATDSSTGLPVYDTYNHSVEHLSGMLAESRIDVLAIDLQNSGARFFTYESSLYDAMAAAAMVGVPVCVLDRPNPLGGREVAGPVLHQEFASFVGRAAIPVRHGLTMGELSRLFADRLGVETPEVVKLAGWNAAHLFPATGLPWVPPSPNLPTATSALLYPGTCFLEGTNVSVGRGTTTPFELVGAPWLDRGFAERLRAAAPAGLAGLAGITVREAYATPAFDRYAGQQICGAQLHVTDPDAVDPLAVGVAVLCALRDGWLGRLRFRDKHFDLLAGSDELRTALNKGSSAEEILERWREPARRFAEVERKPYLLYPRDGES</sequence>
<dbReference type="OrthoDB" id="9801061at2"/>
<dbReference type="InParanoid" id="C7PWC8"/>
<dbReference type="Pfam" id="PF20732">
    <property type="entry name" value="NamZ_C"/>
    <property type="match status" value="1"/>
</dbReference>
<dbReference type="Gene3D" id="3.90.1150.140">
    <property type="match status" value="1"/>
</dbReference>
<evidence type="ECO:0008006" key="5">
    <source>
        <dbReference type="Google" id="ProtNLM"/>
    </source>
</evidence>
<gene>
    <name evidence="3" type="ordered locus">Caci_4513</name>
</gene>
<dbReference type="Proteomes" id="UP000000851">
    <property type="component" value="Chromosome"/>
</dbReference>
<dbReference type="InterPro" id="IPR008302">
    <property type="entry name" value="NamZ"/>
</dbReference>
<dbReference type="InterPro" id="IPR048502">
    <property type="entry name" value="NamZ_N"/>
</dbReference>
<reference evidence="3 4" key="1">
    <citation type="journal article" date="2009" name="Stand. Genomic Sci.">
        <title>Complete genome sequence of Catenulispora acidiphila type strain (ID 139908).</title>
        <authorList>
            <person name="Copeland A."/>
            <person name="Lapidus A."/>
            <person name="Glavina Del Rio T."/>
            <person name="Nolan M."/>
            <person name="Lucas S."/>
            <person name="Chen F."/>
            <person name="Tice H."/>
            <person name="Cheng J.F."/>
            <person name="Bruce D."/>
            <person name="Goodwin L."/>
            <person name="Pitluck S."/>
            <person name="Mikhailova N."/>
            <person name="Pati A."/>
            <person name="Ivanova N."/>
            <person name="Mavromatis K."/>
            <person name="Chen A."/>
            <person name="Palaniappan K."/>
            <person name="Chain P."/>
            <person name="Land M."/>
            <person name="Hauser L."/>
            <person name="Chang Y.J."/>
            <person name="Jeffries C.D."/>
            <person name="Chertkov O."/>
            <person name="Brettin T."/>
            <person name="Detter J.C."/>
            <person name="Han C."/>
            <person name="Ali Z."/>
            <person name="Tindall B.J."/>
            <person name="Goker M."/>
            <person name="Bristow J."/>
            <person name="Eisen J.A."/>
            <person name="Markowitz V."/>
            <person name="Hugenholtz P."/>
            <person name="Kyrpides N.C."/>
            <person name="Klenk H.P."/>
        </authorList>
    </citation>
    <scope>NUCLEOTIDE SEQUENCE [LARGE SCALE GENOMIC DNA]</scope>
    <source>
        <strain evidence="4">DSM 44928 / JCM 14897 / NBRC 102108 / NRRL B-24433 / ID139908</strain>
    </source>
</reference>
<feature type="domain" description="Peptidoglycan beta-N-acetylmuramidase NamZ C-terminal" evidence="2">
    <location>
        <begin position="230"/>
        <end position="387"/>
    </location>
</feature>
<dbReference type="Pfam" id="PF07075">
    <property type="entry name" value="NamZ_N"/>
    <property type="match status" value="1"/>
</dbReference>
<dbReference type="InterPro" id="IPR048503">
    <property type="entry name" value="NamZ_C"/>
</dbReference>
<accession>C7PWC8</accession>
<proteinExistence type="predicted"/>
<evidence type="ECO:0000259" key="2">
    <source>
        <dbReference type="Pfam" id="PF20732"/>
    </source>
</evidence>
<dbReference type="PANTHER" id="PTHR42915:SF1">
    <property type="entry name" value="PEPTIDOGLYCAN BETA-N-ACETYLMURAMIDASE NAMZ"/>
    <property type="match status" value="1"/>
</dbReference>